<dbReference type="Proteomes" id="UP001141806">
    <property type="component" value="Unassembled WGS sequence"/>
</dbReference>
<keyword evidence="1" id="KW-0560">Oxidoreductase</keyword>
<dbReference type="InterPro" id="IPR050223">
    <property type="entry name" value="D-isomer_2-hydroxyacid_DH"/>
</dbReference>
<accession>A0A9Q0K4S8</accession>
<gene>
    <name evidence="4" type="ORF">NE237_021338</name>
</gene>
<evidence type="ECO:0000313" key="4">
    <source>
        <dbReference type="EMBL" id="KAJ4961428.1"/>
    </source>
</evidence>
<dbReference type="EMBL" id="JAMYWD010000009">
    <property type="protein sequence ID" value="KAJ4961428.1"/>
    <property type="molecule type" value="Genomic_DNA"/>
</dbReference>
<dbReference type="SUPFAM" id="SSF52283">
    <property type="entry name" value="Formate/glycerate dehydrogenase catalytic domain-like"/>
    <property type="match status" value="1"/>
</dbReference>
<dbReference type="OrthoDB" id="298012at2759"/>
<dbReference type="GO" id="GO:0016618">
    <property type="term" value="F:hydroxypyruvate reductase [NAD(P)H] activity"/>
    <property type="evidence" value="ECO:0007669"/>
    <property type="project" value="TreeGrafter"/>
</dbReference>
<reference evidence="4" key="1">
    <citation type="journal article" date="2023" name="Plant J.">
        <title>The genome of the king protea, Protea cynaroides.</title>
        <authorList>
            <person name="Chang J."/>
            <person name="Duong T.A."/>
            <person name="Schoeman C."/>
            <person name="Ma X."/>
            <person name="Roodt D."/>
            <person name="Barker N."/>
            <person name="Li Z."/>
            <person name="Van de Peer Y."/>
            <person name="Mizrachi E."/>
        </authorList>
    </citation>
    <scope>NUCLEOTIDE SEQUENCE</scope>
    <source>
        <tissue evidence="4">Young leaves</tissue>
    </source>
</reference>
<feature type="domain" description="D-isomer specific 2-hydroxyacid dehydrogenase catalytic" evidence="3">
    <location>
        <begin position="26"/>
        <end position="93"/>
    </location>
</feature>
<comment type="caution">
    <text evidence="4">The sequence shown here is derived from an EMBL/GenBank/DDBJ whole genome shotgun (WGS) entry which is preliminary data.</text>
</comment>
<keyword evidence="5" id="KW-1185">Reference proteome</keyword>
<dbReference type="Gene3D" id="3.40.50.720">
    <property type="entry name" value="NAD(P)-binding Rossmann-like Domain"/>
    <property type="match status" value="1"/>
</dbReference>
<keyword evidence="2" id="KW-0520">NAD</keyword>
<dbReference type="GO" id="GO:0051287">
    <property type="term" value="F:NAD binding"/>
    <property type="evidence" value="ECO:0007669"/>
    <property type="project" value="InterPro"/>
</dbReference>
<dbReference type="InterPro" id="IPR006139">
    <property type="entry name" value="D-isomer_2_OHA_DH_cat_dom"/>
</dbReference>
<evidence type="ECO:0000256" key="2">
    <source>
        <dbReference type="ARBA" id="ARBA00023027"/>
    </source>
</evidence>
<dbReference type="GO" id="GO:0030267">
    <property type="term" value="F:glyoxylate reductase (NADPH) activity"/>
    <property type="evidence" value="ECO:0007669"/>
    <property type="project" value="TreeGrafter"/>
</dbReference>
<sequence length="165" mass="18974">MESFGVMMLPPLFPYLEEEIDKRFKLFRGWKFPENEFLKENSNSIRALVHSASARVDAVMIDMLPKLEIVANYSFGLDKVDFVKCKEKDTILLACEQSQTLFVNLSLQSLQSSTILVRGNFLLCGDFVCCDSSILVQGTFCLMLEEPQFDFNLSFISLWIYHCEL</sequence>
<dbReference type="PANTHER" id="PTHR10996:SF178">
    <property type="entry name" value="2-HYDROXYACID DEHYDROGENASE YGL185C-RELATED"/>
    <property type="match status" value="1"/>
</dbReference>
<dbReference type="PANTHER" id="PTHR10996">
    <property type="entry name" value="2-HYDROXYACID DEHYDROGENASE-RELATED"/>
    <property type="match status" value="1"/>
</dbReference>
<proteinExistence type="predicted"/>
<dbReference type="GO" id="GO:0005829">
    <property type="term" value="C:cytosol"/>
    <property type="evidence" value="ECO:0007669"/>
    <property type="project" value="TreeGrafter"/>
</dbReference>
<evidence type="ECO:0000313" key="5">
    <source>
        <dbReference type="Proteomes" id="UP001141806"/>
    </source>
</evidence>
<dbReference type="AlphaFoldDB" id="A0A9Q0K4S8"/>
<protein>
    <recommendedName>
        <fullName evidence="3">D-isomer specific 2-hydroxyacid dehydrogenase catalytic domain-containing protein</fullName>
    </recommendedName>
</protein>
<organism evidence="4 5">
    <name type="scientific">Protea cynaroides</name>
    <dbReference type="NCBI Taxonomy" id="273540"/>
    <lineage>
        <taxon>Eukaryota</taxon>
        <taxon>Viridiplantae</taxon>
        <taxon>Streptophyta</taxon>
        <taxon>Embryophyta</taxon>
        <taxon>Tracheophyta</taxon>
        <taxon>Spermatophyta</taxon>
        <taxon>Magnoliopsida</taxon>
        <taxon>Proteales</taxon>
        <taxon>Proteaceae</taxon>
        <taxon>Protea</taxon>
    </lineage>
</organism>
<evidence type="ECO:0000259" key="3">
    <source>
        <dbReference type="Pfam" id="PF00389"/>
    </source>
</evidence>
<dbReference type="Pfam" id="PF00389">
    <property type="entry name" value="2-Hacid_dh"/>
    <property type="match status" value="1"/>
</dbReference>
<name>A0A9Q0K4S8_9MAGN</name>
<evidence type="ECO:0000256" key="1">
    <source>
        <dbReference type="ARBA" id="ARBA00023002"/>
    </source>
</evidence>